<accession>A0A9D1JZ19</accession>
<proteinExistence type="predicted"/>
<evidence type="ECO:0000313" key="2">
    <source>
        <dbReference type="EMBL" id="HIS74528.1"/>
    </source>
</evidence>
<keyword evidence="1" id="KW-0175">Coiled coil</keyword>
<dbReference type="EMBL" id="DVJQ01000049">
    <property type="protein sequence ID" value="HIS74528.1"/>
    <property type="molecule type" value="Genomic_DNA"/>
</dbReference>
<dbReference type="AlphaFoldDB" id="A0A9D1JZ19"/>
<reference evidence="2" key="1">
    <citation type="submission" date="2020-10" db="EMBL/GenBank/DDBJ databases">
        <authorList>
            <person name="Gilroy R."/>
        </authorList>
    </citation>
    <scope>NUCLEOTIDE SEQUENCE</scope>
    <source>
        <strain evidence="2">CHK152-2871</strain>
    </source>
</reference>
<feature type="coiled-coil region" evidence="1">
    <location>
        <begin position="214"/>
        <end position="248"/>
    </location>
</feature>
<protein>
    <submittedName>
        <fullName evidence="2">Uncharacterized protein</fullName>
    </submittedName>
</protein>
<dbReference type="Proteomes" id="UP000886865">
    <property type="component" value="Unassembled WGS sequence"/>
</dbReference>
<evidence type="ECO:0000256" key="1">
    <source>
        <dbReference type="SAM" id="Coils"/>
    </source>
</evidence>
<evidence type="ECO:0000313" key="3">
    <source>
        <dbReference type="Proteomes" id="UP000886865"/>
    </source>
</evidence>
<gene>
    <name evidence="2" type="ORF">IAA86_05875</name>
</gene>
<organism evidence="2 3">
    <name type="scientific">Candidatus Galligastranaerophilus intestinavium</name>
    <dbReference type="NCBI Taxonomy" id="2840836"/>
    <lineage>
        <taxon>Bacteria</taxon>
        <taxon>Candidatus Galligastranaerophilus</taxon>
    </lineage>
</organism>
<comment type="caution">
    <text evidence="2">The sequence shown here is derived from an EMBL/GenBank/DDBJ whole genome shotgun (WGS) entry which is preliminary data.</text>
</comment>
<name>A0A9D1JZ19_9BACT</name>
<reference evidence="2" key="2">
    <citation type="journal article" date="2021" name="PeerJ">
        <title>Extensive microbial diversity within the chicken gut microbiome revealed by metagenomics and culture.</title>
        <authorList>
            <person name="Gilroy R."/>
            <person name="Ravi A."/>
            <person name="Getino M."/>
            <person name="Pursley I."/>
            <person name="Horton D.L."/>
            <person name="Alikhan N.F."/>
            <person name="Baker D."/>
            <person name="Gharbi K."/>
            <person name="Hall N."/>
            <person name="Watson M."/>
            <person name="Adriaenssens E.M."/>
            <person name="Foster-Nyarko E."/>
            <person name="Jarju S."/>
            <person name="Secka A."/>
            <person name="Antonio M."/>
            <person name="Oren A."/>
            <person name="Chaudhuri R.R."/>
            <person name="La Ragione R."/>
            <person name="Hildebrand F."/>
            <person name="Pallen M.J."/>
        </authorList>
    </citation>
    <scope>NUCLEOTIDE SEQUENCE</scope>
    <source>
        <strain evidence="2">CHK152-2871</strain>
    </source>
</reference>
<sequence length="250" mass="29476">MELQKNSELFLNNIYVLPLWVRQVIYLKTEQKLSEELDEFLDLLNPKEPIQFLVPKITFKGKMELDERKYNLSDQFYTFLDNCLSNFDMFEITLRNFWTLAETSSIFVRAVEKELIEIPKCESNYAIIQFLAGKIRTGELLKRLGKIDVMQLENAIREQKNRANTGGNTKIAQIMIELGYITEKDVKIVLLFKEESKKRFIMGLGLASLKMDNQETVAQVYQNLQRELKRLEQENRILKARLRKLLNIQE</sequence>